<comment type="caution">
    <text evidence="1">The sequence shown here is derived from an EMBL/GenBank/DDBJ whole genome shotgun (WGS) entry which is preliminary data.</text>
</comment>
<protein>
    <submittedName>
        <fullName evidence="1">Uncharacterized protein</fullName>
    </submittedName>
</protein>
<evidence type="ECO:0000313" key="2">
    <source>
        <dbReference type="Proteomes" id="UP000178450"/>
    </source>
</evidence>
<dbReference type="Proteomes" id="UP000178450">
    <property type="component" value="Unassembled WGS sequence"/>
</dbReference>
<name>A0A1F7K949_9BACT</name>
<proteinExistence type="predicted"/>
<gene>
    <name evidence="1" type="ORF">A2209_03680</name>
</gene>
<dbReference type="AlphaFoldDB" id="A0A1F7K949"/>
<evidence type="ECO:0000313" key="1">
    <source>
        <dbReference type="EMBL" id="OGK64389.1"/>
    </source>
</evidence>
<reference evidence="1 2" key="1">
    <citation type="journal article" date="2016" name="Nat. Commun.">
        <title>Thousands of microbial genomes shed light on interconnected biogeochemical processes in an aquifer system.</title>
        <authorList>
            <person name="Anantharaman K."/>
            <person name="Brown C.T."/>
            <person name="Hug L.A."/>
            <person name="Sharon I."/>
            <person name="Castelle C.J."/>
            <person name="Probst A.J."/>
            <person name="Thomas B.C."/>
            <person name="Singh A."/>
            <person name="Wilkins M.J."/>
            <person name="Karaoz U."/>
            <person name="Brodie E.L."/>
            <person name="Williams K.H."/>
            <person name="Hubbard S.S."/>
            <person name="Banfield J.F."/>
        </authorList>
    </citation>
    <scope>NUCLEOTIDE SEQUENCE [LARGE SCALE GENOMIC DNA]</scope>
</reference>
<organism evidence="1 2">
    <name type="scientific">Candidatus Roizmanbacteria bacterium RIFOXYA1_FULL_41_12</name>
    <dbReference type="NCBI Taxonomy" id="1802082"/>
    <lineage>
        <taxon>Bacteria</taxon>
        <taxon>Candidatus Roizmaniibacteriota</taxon>
    </lineage>
</organism>
<dbReference type="EMBL" id="MGBG01000021">
    <property type="protein sequence ID" value="OGK64389.1"/>
    <property type="molecule type" value="Genomic_DNA"/>
</dbReference>
<accession>A0A1F7K949</accession>
<sequence>MSKFLGGKLDNQEIRQRIYTYEFSSGYKPSKELVNSAIEQFWFHDYYNSIISDEWFLAIFPKFLDKHKPGKFNRYDFYAFLINQITENKTERLGLQRIALEFEKAQVDRIKTDAYEHFLEDIEAPDGLFSISWFENKRLAKIVKEDNKSLFAWEHHTLTEFLVAEFLIQQKNSFQEFQKLAILSQEGIVAFKPSWSGVLRFLMESKYAQEITAWLMQFLDEYSDNIDDNLAELLVFEGLNTSKSFYFRIFNLVYNTYFERQVWLPIWTRHRLSRFVDTEIYKRLKTDIKKWPQQTETYVKRSNAIMVIEGLLENKNSLLTTKEKEYWKKTLVNFCNKPGDGGNGVLQRTCLSALAYFKDGSIIPKVAKSCFENTQDSLVRDEFIQLCYNSAPNSRYAIDYLVEGIKKGATIYARHGLYEITTKSAIKYFLKKIIKDNGFWTKFIDHESIFDKEDGDKRLLANITRNVDREVIKLLKKNIFGIFAIPNFYQENKSSFIRKIVQIINKHDSGFLSEILKLINKQDNDDKIAHLFFDFEEILAILLTPQNVAEYFKQLEEIEERHKERVIYTARRINSKIGRAVYQKAVQLKLIEPLNEQTAITNWEKQQEQQKQNKLDEFLRLLEPAPGKYIPSVFEYYTQNQKEFDEFFKTKKGQRAEKRLLKLVLDEGLKKIDPRKFTVTIPNKKAGNSQFTWSTSASYFGDMLSVLKILAPEQIKKYRQKIIDFIPYAFSDDMGQILELVSEISDKDLEFVNKVMGNPKDDRRYLIPSSYIYIVEQLLKRRYRLLQSKEIIKSFIGDQNIGDYNQRSALKTFGLFLNKKNTESKKFLQAIFAKRDKSNHNKQLGNIANSLLISVYEDEEAINWRFKKIKEPLAFEGRKLDGEFHEVGPIENELDTLAFAGPLINLKNETYLPKFLKLLDHSFKLQEEKQGKNYSGYINYIWRIVTKNLENLQETGSFRPLMYFNAWLLMQKNHPNLNWLKLHIENSRRRYINDVNPKFQLNRDLENSIELLCRSNDPAQKIACALFKSQLVEQKLKELLKGLALYTSLITRRHKIKKKVDYDDFIRFTLGDLLMLLNKYEDSNEDSDIKKLRSEISNLNGIRKKFTHHLYEQTKTTQDLFNEAKTSINSSYRALQLMQSVWIKVLAMN</sequence>